<dbReference type="EMBL" id="BARV01038603">
    <property type="protein sequence ID" value="GAI49150.1"/>
    <property type="molecule type" value="Genomic_DNA"/>
</dbReference>
<proteinExistence type="inferred from homology"/>
<feature type="non-terminal residue" evidence="2">
    <location>
        <position position="1"/>
    </location>
</feature>
<dbReference type="NCBIfam" id="TIGR04336">
    <property type="entry name" value="AmmeMemoSam_B"/>
    <property type="match status" value="1"/>
</dbReference>
<dbReference type="InterPro" id="IPR002737">
    <property type="entry name" value="MEMO1_fam"/>
</dbReference>
<dbReference type="Pfam" id="PF01875">
    <property type="entry name" value="Memo"/>
    <property type="match status" value="1"/>
</dbReference>
<evidence type="ECO:0000256" key="1">
    <source>
        <dbReference type="ARBA" id="ARBA00006315"/>
    </source>
</evidence>
<comment type="similarity">
    <text evidence="1">Belongs to the MEMO1 family.</text>
</comment>
<dbReference type="AlphaFoldDB" id="X1QDR7"/>
<name>X1QDR7_9ZZZZ</name>
<organism evidence="2">
    <name type="scientific">marine sediment metagenome</name>
    <dbReference type="NCBI Taxonomy" id="412755"/>
    <lineage>
        <taxon>unclassified sequences</taxon>
        <taxon>metagenomes</taxon>
        <taxon>ecological metagenomes</taxon>
    </lineage>
</organism>
<comment type="caution">
    <text evidence="2">The sequence shown here is derived from an EMBL/GenBank/DDBJ whole genome shotgun (WGS) entry which is preliminary data.</text>
</comment>
<gene>
    <name evidence="2" type="ORF">S06H3_59421</name>
</gene>
<dbReference type="Gene3D" id="3.40.830.10">
    <property type="entry name" value="LigB-like"/>
    <property type="match status" value="1"/>
</dbReference>
<dbReference type="PANTHER" id="PTHR11060:SF0">
    <property type="entry name" value="PROTEIN MEMO1"/>
    <property type="match status" value="1"/>
</dbReference>
<evidence type="ECO:0000313" key="2">
    <source>
        <dbReference type="EMBL" id="GAI49150.1"/>
    </source>
</evidence>
<dbReference type="PANTHER" id="PTHR11060">
    <property type="entry name" value="PROTEIN MEMO1"/>
    <property type="match status" value="1"/>
</dbReference>
<evidence type="ECO:0008006" key="3">
    <source>
        <dbReference type="Google" id="ProtNLM"/>
    </source>
</evidence>
<accession>X1QDR7</accession>
<protein>
    <recommendedName>
        <fullName evidence="3">AmmeMemoRadiSam system protein B</fullName>
    </recommendedName>
</protein>
<reference evidence="2" key="1">
    <citation type="journal article" date="2014" name="Front. Microbiol.">
        <title>High frequency of phylogenetically diverse reductive dehalogenase-homologous genes in deep subseafloor sedimentary metagenomes.</title>
        <authorList>
            <person name="Kawai M."/>
            <person name="Futagami T."/>
            <person name="Toyoda A."/>
            <person name="Takaki Y."/>
            <person name="Nishi S."/>
            <person name="Hori S."/>
            <person name="Arai W."/>
            <person name="Tsubouchi T."/>
            <person name="Morono Y."/>
            <person name="Uchiyama I."/>
            <person name="Ito T."/>
            <person name="Fujiyama A."/>
            <person name="Inagaki F."/>
            <person name="Takami H."/>
        </authorList>
    </citation>
    <scope>NUCLEOTIDE SEQUENCE</scope>
    <source>
        <strain evidence="2">Expedition CK06-06</strain>
    </source>
</reference>
<sequence>IKFVPVYVPSRDIGKAEEAGKKIGKAIKGADVLVLASTDFTHAGPSYGRIPPKGLRVDEFARKQDELAIKAILELSPTKLLEAVTEHKISMCGVGSVISMLFALKGVAKSARLLKYATSYEIRPSPDAVGYGAIVIK</sequence>